<feature type="chain" id="PRO_5002173664" description="Hydrophobin" evidence="1">
    <location>
        <begin position="23"/>
        <end position="60"/>
    </location>
</feature>
<evidence type="ECO:0008006" key="4">
    <source>
        <dbReference type="Google" id="ProtNLM"/>
    </source>
</evidence>
<keyword evidence="1" id="KW-0732">Signal</keyword>
<reference evidence="3" key="2">
    <citation type="submission" date="2015-01" db="EMBL/GenBank/DDBJ databases">
        <title>Evolutionary Origins and Diversification of the Mycorrhizal Mutualists.</title>
        <authorList>
            <consortium name="DOE Joint Genome Institute"/>
            <consortium name="Mycorrhizal Genomics Consortium"/>
            <person name="Kohler A."/>
            <person name="Kuo A."/>
            <person name="Nagy L.G."/>
            <person name="Floudas D."/>
            <person name="Copeland A."/>
            <person name="Barry K.W."/>
            <person name="Cichocki N."/>
            <person name="Veneault-Fourrey C."/>
            <person name="LaButti K."/>
            <person name="Lindquist E.A."/>
            <person name="Lipzen A."/>
            <person name="Lundell T."/>
            <person name="Morin E."/>
            <person name="Murat C."/>
            <person name="Riley R."/>
            <person name="Ohm R."/>
            <person name="Sun H."/>
            <person name="Tunlid A."/>
            <person name="Henrissat B."/>
            <person name="Grigoriev I.V."/>
            <person name="Hibbett D.S."/>
            <person name="Martin F."/>
        </authorList>
    </citation>
    <scope>NUCLEOTIDE SEQUENCE [LARGE SCALE GENOMIC DNA]</scope>
    <source>
        <strain evidence="3">Zn</strain>
    </source>
</reference>
<reference evidence="2 3" key="1">
    <citation type="submission" date="2014-04" db="EMBL/GenBank/DDBJ databases">
        <authorList>
            <consortium name="DOE Joint Genome Institute"/>
            <person name="Kuo A."/>
            <person name="Martino E."/>
            <person name="Perotto S."/>
            <person name="Kohler A."/>
            <person name="Nagy L.G."/>
            <person name="Floudas D."/>
            <person name="Copeland A."/>
            <person name="Barry K.W."/>
            <person name="Cichocki N."/>
            <person name="Veneault-Fourrey C."/>
            <person name="LaButti K."/>
            <person name="Lindquist E.A."/>
            <person name="Lipzen A."/>
            <person name="Lundell T."/>
            <person name="Morin E."/>
            <person name="Murat C."/>
            <person name="Sun H."/>
            <person name="Tunlid A."/>
            <person name="Henrissat B."/>
            <person name="Grigoriev I.V."/>
            <person name="Hibbett D.S."/>
            <person name="Martin F."/>
            <person name="Nordberg H.P."/>
            <person name="Cantor M.N."/>
            <person name="Hua S.X."/>
        </authorList>
    </citation>
    <scope>NUCLEOTIDE SEQUENCE [LARGE SCALE GENOMIC DNA]</scope>
    <source>
        <strain evidence="2 3">Zn</strain>
    </source>
</reference>
<organism evidence="2 3">
    <name type="scientific">Oidiodendron maius (strain Zn)</name>
    <dbReference type="NCBI Taxonomy" id="913774"/>
    <lineage>
        <taxon>Eukaryota</taxon>
        <taxon>Fungi</taxon>
        <taxon>Dikarya</taxon>
        <taxon>Ascomycota</taxon>
        <taxon>Pezizomycotina</taxon>
        <taxon>Leotiomycetes</taxon>
        <taxon>Leotiomycetes incertae sedis</taxon>
        <taxon>Myxotrichaceae</taxon>
        <taxon>Oidiodendron</taxon>
    </lineage>
</organism>
<accession>A0A0C3DF65</accession>
<sequence>MVVRSLVPLILFAVLFFCTTYAVDCYGFGGNTYTDNQICPRSEACCGVNATCLPNRLCRN</sequence>
<dbReference type="OrthoDB" id="5215637at2759"/>
<dbReference type="EMBL" id="KN832877">
    <property type="protein sequence ID" value="KIN00588.1"/>
    <property type="molecule type" value="Genomic_DNA"/>
</dbReference>
<gene>
    <name evidence="2" type="ORF">OIDMADRAFT_19585</name>
</gene>
<feature type="signal peptide" evidence="1">
    <location>
        <begin position="1"/>
        <end position="22"/>
    </location>
</feature>
<evidence type="ECO:0000256" key="1">
    <source>
        <dbReference type="SAM" id="SignalP"/>
    </source>
</evidence>
<evidence type="ECO:0000313" key="2">
    <source>
        <dbReference type="EMBL" id="KIN00588.1"/>
    </source>
</evidence>
<evidence type="ECO:0000313" key="3">
    <source>
        <dbReference type="Proteomes" id="UP000054321"/>
    </source>
</evidence>
<dbReference type="Proteomes" id="UP000054321">
    <property type="component" value="Unassembled WGS sequence"/>
</dbReference>
<dbReference type="InParanoid" id="A0A0C3DF65"/>
<dbReference type="HOGENOM" id="CLU_2942374_0_0_1"/>
<protein>
    <recommendedName>
        <fullName evidence="4">Hydrophobin</fullName>
    </recommendedName>
</protein>
<keyword evidence="3" id="KW-1185">Reference proteome</keyword>
<name>A0A0C3DF65_OIDMZ</name>
<dbReference type="AlphaFoldDB" id="A0A0C3DF65"/>
<proteinExistence type="predicted"/>